<evidence type="ECO:0000313" key="1">
    <source>
        <dbReference type="EMBL" id="HIY87624.1"/>
    </source>
</evidence>
<protein>
    <submittedName>
        <fullName evidence="1">Uncharacterized protein</fullName>
    </submittedName>
</protein>
<name>A0A9D2CKJ0_9BACE</name>
<dbReference type="AlphaFoldDB" id="A0A9D2CKJ0"/>
<reference evidence="1" key="1">
    <citation type="journal article" date="2021" name="PeerJ">
        <title>Extensive microbial diversity within the chicken gut microbiome revealed by metagenomics and culture.</title>
        <authorList>
            <person name="Gilroy R."/>
            <person name="Ravi A."/>
            <person name="Getino M."/>
            <person name="Pursley I."/>
            <person name="Horton D.L."/>
            <person name="Alikhan N.F."/>
            <person name="Baker D."/>
            <person name="Gharbi K."/>
            <person name="Hall N."/>
            <person name="Watson M."/>
            <person name="Adriaenssens E.M."/>
            <person name="Foster-Nyarko E."/>
            <person name="Jarju S."/>
            <person name="Secka A."/>
            <person name="Antonio M."/>
            <person name="Oren A."/>
            <person name="Chaudhuri R.R."/>
            <person name="La Ragione R."/>
            <person name="Hildebrand F."/>
            <person name="Pallen M.J."/>
        </authorList>
    </citation>
    <scope>NUCLEOTIDE SEQUENCE</scope>
    <source>
        <strain evidence="1">Gambia2-208</strain>
    </source>
</reference>
<evidence type="ECO:0000313" key="2">
    <source>
        <dbReference type="Proteomes" id="UP000886851"/>
    </source>
</evidence>
<accession>A0A9D2CKJ0</accession>
<dbReference type="EMBL" id="DXCV01000025">
    <property type="protein sequence ID" value="HIY87624.1"/>
    <property type="molecule type" value="Genomic_DNA"/>
</dbReference>
<sequence length="59" mass="7133">MRDIHKLFITNITQCLYFSMANLHYLWQQQMHNGINIAIFSAAKVTEIILWRMIKETRH</sequence>
<organism evidence="1 2">
    <name type="scientific">Candidatus Bacteroides pullicola</name>
    <dbReference type="NCBI Taxonomy" id="2838475"/>
    <lineage>
        <taxon>Bacteria</taxon>
        <taxon>Pseudomonadati</taxon>
        <taxon>Bacteroidota</taxon>
        <taxon>Bacteroidia</taxon>
        <taxon>Bacteroidales</taxon>
        <taxon>Bacteroidaceae</taxon>
        <taxon>Bacteroides</taxon>
    </lineage>
</organism>
<dbReference type="Proteomes" id="UP000886851">
    <property type="component" value="Unassembled WGS sequence"/>
</dbReference>
<reference evidence="1" key="2">
    <citation type="submission" date="2021-04" db="EMBL/GenBank/DDBJ databases">
        <authorList>
            <person name="Gilroy R."/>
        </authorList>
    </citation>
    <scope>NUCLEOTIDE SEQUENCE</scope>
    <source>
        <strain evidence="1">Gambia2-208</strain>
    </source>
</reference>
<proteinExistence type="predicted"/>
<gene>
    <name evidence="1" type="ORF">H9824_02830</name>
</gene>
<comment type="caution">
    <text evidence="1">The sequence shown here is derived from an EMBL/GenBank/DDBJ whole genome shotgun (WGS) entry which is preliminary data.</text>
</comment>